<dbReference type="SMART" id="SM00225">
    <property type="entry name" value="BTB"/>
    <property type="match status" value="1"/>
</dbReference>
<evidence type="ECO:0000256" key="1">
    <source>
        <dbReference type="SAM" id="Coils"/>
    </source>
</evidence>
<accession>A0A9N9S7R8</accession>
<dbReference type="SUPFAM" id="SSF52058">
    <property type="entry name" value="L domain-like"/>
    <property type="match status" value="1"/>
</dbReference>
<dbReference type="EMBL" id="OU895880">
    <property type="protein sequence ID" value="CAG9811141.1"/>
    <property type="molecule type" value="Genomic_DNA"/>
</dbReference>
<feature type="domain" description="BTB" evidence="2">
    <location>
        <begin position="218"/>
        <end position="282"/>
    </location>
</feature>
<name>A0A9N9S7R8_9DIPT</name>
<keyword evidence="1" id="KW-0175">Coiled coil</keyword>
<dbReference type="InterPro" id="IPR011333">
    <property type="entry name" value="SKP1/BTB/POZ_sf"/>
</dbReference>
<dbReference type="InterPro" id="IPR032675">
    <property type="entry name" value="LRR_dom_sf"/>
</dbReference>
<reference evidence="3" key="2">
    <citation type="submission" date="2022-10" db="EMBL/GenBank/DDBJ databases">
        <authorList>
            <consortium name="ENA_rothamsted_submissions"/>
            <consortium name="culmorum"/>
            <person name="King R."/>
        </authorList>
    </citation>
    <scope>NUCLEOTIDE SEQUENCE</scope>
</reference>
<dbReference type="Gene3D" id="3.80.10.10">
    <property type="entry name" value="Ribonuclease Inhibitor"/>
    <property type="match status" value="1"/>
</dbReference>
<evidence type="ECO:0000259" key="2">
    <source>
        <dbReference type="PROSITE" id="PS50097"/>
    </source>
</evidence>
<feature type="coiled-coil region" evidence="1">
    <location>
        <begin position="158"/>
        <end position="192"/>
    </location>
</feature>
<gene>
    <name evidence="3" type="ORF">CHIRRI_LOCUS13950</name>
</gene>
<dbReference type="PROSITE" id="PS50097">
    <property type="entry name" value="BTB"/>
    <property type="match status" value="1"/>
</dbReference>
<organism evidence="3 4">
    <name type="scientific">Chironomus riparius</name>
    <dbReference type="NCBI Taxonomy" id="315576"/>
    <lineage>
        <taxon>Eukaryota</taxon>
        <taxon>Metazoa</taxon>
        <taxon>Ecdysozoa</taxon>
        <taxon>Arthropoda</taxon>
        <taxon>Hexapoda</taxon>
        <taxon>Insecta</taxon>
        <taxon>Pterygota</taxon>
        <taxon>Neoptera</taxon>
        <taxon>Endopterygota</taxon>
        <taxon>Diptera</taxon>
        <taxon>Nematocera</taxon>
        <taxon>Chironomoidea</taxon>
        <taxon>Chironomidae</taxon>
        <taxon>Chironominae</taxon>
        <taxon>Chironomus</taxon>
    </lineage>
</organism>
<proteinExistence type="predicted"/>
<dbReference type="Pfam" id="PF00651">
    <property type="entry name" value="BTB"/>
    <property type="match status" value="1"/>
</dbReference>
<dbReference type="PANTHER" id="PTHR24413">
    <property type="entry name" value="SPECKLE-TYPE POZ PROTEIN"/>
    <property type="match status" value="1"/>
</dbReference>
<evidence type="ECO:0000313" key="3">
    <source>
        <dbReference type="EMBL" id="CAG9811141.1"/>
    </source>
</evidence>
<dbReference type="OrthoDB" id="2311693at2759"/>
<protein>
    <recommendedName>
        <fullName evidence="2">BTB domain-containing protein</fullName>
    </recommendedName>
</protein>
<dbReference type="Proteomes" id="UP001153620">
    <property type="component" value="Chromosome 4"/>
</dbReference>
<evidence type="ECO:0000313" key="4">
    <source>
        <dbReference type="Proteomes" id="UP001153620"/>
    </source>
</evidence>
<keyword evidence="4" id="KW-1185">Reference proteome</keyword>
<dbReference type="Gene3D" id="3.30.710.10">
    <property type="entry name" value="Potassium Channel Kv1.1, Chain A"/>
    <property type="match status" value="1"/>
</dbReference>
<dbReference type="CDD" id="cd18186">
    <property type="entry name" value="BTB_POZ_ZBTB_KLHL-like"/>
    <property type="match status" value="1"/>
</dbReference>
<sequence length="388" mass="45396">MEVKASYKIIEVDVSRHYHCIVESQLIPENQELNFNGQHEEGNTNEDVTRNSTVNKVPQGLKNVFPNMKILWIMSSKLKKINKDDLKEYKNLTELRCSVNELEYLPGDLFDDFKDLKWIAFNDNNLRVVEPNILDKLDNLIYVDFRNNPQYGNIQNGCKKLKKSQQNLIKDNQQLQNTKLRLETELEQEKLKNIKLVSQLQSGFFTDFRNFIDDDTTKDFLVQIEDHDFPVHKFLLVARSPTLAEIFKTNPEVENLNLVDISVETFGIILKFLYTDELPGDDATNILHLFAAAGQLKIEELKDFAAMKMINQINEDNATEVLNLSNKYENQMLRKKAFDVIRDKHLDIRFNPDWAANVEKMTKVLNYIKKREEMMRALQAEFEELARN</sequence>
<dbReference type="SUPFAM" id="SSF54695">
    <property type="entry name" value="POZ domain"/>
    <property type="match status" value="1"/>
</dbReference>
<dbReference type="AlphaFoldDB" id="A0A9N9S7R8"/>
<reference evidence="3" key="1">
    <citation type="submission" date="2022-01" db="EMBL/GenBank/DDBJ databases">
        <authorList>
            <person name="King R."/>
        </authorList>
    </citation>
    <scope>NUCLEOTIDE SEQUENCE</scope>
</reference>
<dbReference type="InterPro" id="IPR000210">
    <property type="entry name" value="BTB/POZ_dom"/>
</dbReference>